<evidence type="ECO:0000256" key="1">
    <source>
        <dbReference type="ARBA" id="ARBA00004123"/>
    </source>
</evidence>
<dbReference type="EMBL" id="JAODAN010000010">
    <property type="protein sequence ID" value="KAK1921597.1"/>
    <property type="molecule type" value="Genomic_DNA"/>
</dbReference>
<feature type="compositionally biased region" description="Low complexity" evidence="6">
    <location>
        <begin position="77"/>
        <end position="86"/>
    </location>
</feature>
<dbReference type="AlphaFoldDB" id="A0AAD9FQ39"/>
<dbReference type="GO" id="GO:0006357">
    <property type="term" value="P:regulation of transcription by RNA polymerase II"/>
    <property type="evidence" value="ECO:0007669"/>
    <property type="project" value="TreeGrafter"/>
</dbReference>
<dbReference type="Proteomes" id="UP001182556">
    <property type="component" value="Unassembled WGS sequence"/>
</dbReference>
<evidence type="ECO:0000256" key="3">
    <source>
        <dbReference type="ARBA" id="ARBA00023015"/>
    </source>
</evidence>
<proteinExistence type="inferred from homology"/>
<dbReference type="GO" id="GO:0000124">
    <property type="term" value="C:SAGA complex"/>
    <property type="evidence" value="ECO:0007669"/>
    <property type="project" value="TreeGrafter"/>
</dbReference>
<dbReference type="GO" id="GO:0005634">
    <property type="term" value="C:nucleus"/>
    <property type="evidence" value="ECO:0007669"/>
    <property type="project" value="UniProtKB-SubCell"/>
</dbReference>
<keyword evidence="5" id="KW-0539">Nucleus</keyword>
<feature type="region of interest" description="Disordered" evidence="6">
    <location>
        <begin position="55"/>
        <end position="241"/>
    </location>
</feature>
<gene>
    <name evidence="7" type="ORF">DB88DRAFT_498532</name>
</gene>
<evidence type="ECO:0000256" key="2">
    <source>
        <dbReference type="ARBA" id="ARBA00005330"/>
    </source>
</evidence>
<keyword evidence="8" id="KW-1185">Reference proteome</keyword>
<feature type="compositionally biased region" description="Polar residues" evidence="6">
    <location>
        <begin position="198"/>
        <end position="212"/>
    </location>
</feature>
<comment type="similarity">
    <text evidence="2">Belongs to the NGG1 family.</text>
</comment>
<organism evidence="7 8">
    <name type="scientific">Papiliotrema laurentii</name>
    <name type="common">Cryptococcus laurentii</name>
    <dbReference type="NCBI Taxonomy" id="5418"/>
    <lineage>
        <taxon>Eukaryota</taxon>
        <taxon>Fungi</taxon>
        <taxon>Dikarya</taxon>
        <taxon>Basidiomycota</taxon>
        <taxon>Agaricomycotina</taxon>
        <taxon>Tremellomycetes</taxon>
        <taxon>Tremellales</taxon>
        <taxon>Rhynchogastremaceae</taxon>
        <taxon>Papiliotrema</taxon>
    </lineage>
</organism>
<comment type="subcellular location">
    <subcellularLocation>
        <location evidence="1">Nucleus</location>
    </subcellularLocation>
</comment>
<evidence type="ECO:0000313" key="8">
    <source>
        <dbReference type="Proteomes" id="UP001182556"/>
    </source>
</evidence>
<feature type="compositionally biased region" description="Basic and acidic residues" evidence="6">
    <location>
        <begin position="151"/>
        <end position="163"/>
    </location>
</feature>
<reference evidence="7" key="1">
    <citation type="submission" date="2023-02" db="EMBL/GenBank/DDBJ databases">
        <title>Identification and recombinant expression of a fungal hydrolase from Papiliotrema laurentii that hydrolyzes apple cutin and clears colloidal polyester polyurethane.</title>
        <authorList>
            <consortium name="DOE Joint Genome Institute"/>
            <person name="Roman V.A."/>
            <person name="Bojanowski C."/>
            <person name="Crable B.R."/>
            <person name="Wagner D.N."/>
            <person name="Hung C.S."/>
            <person name="Nadeau L.J."/>
            <person name="Schratz L."/>
            <person name="Haridas S."/>
            <person name="Pangilinan J."/>
            <person name="Lipzen A."/>
            <person name="Na H."/>
            <person name="Yan M."/>
            <person name="Ng V."/>
            <person name="Grigoriev I.V."/>
            <person name="Spatafora J.W."/>
            <person name="Barlow D."/>
            <person name="Biffinger J."/>
            <person name="Kelley-Loughnane N."/>
            <person name="Varaljay V.A."/>
            <person name="Crookes-Goodson W.J."/>
        </authorList>
    </citation>
    <scope>NUCLEOTIDE SEQUENCE</scope>
    <source>
        <strain evidence="7">5307AH</strain>
    </source>
</reference>
<feature type="compositionally biased region" description="Acidic residues" evidence="6">
    <location>
        <begin position="563"/>
        <end position="573"/>
    </location>
</feature>
<feature type="region of interest" description="Disordered" evidence="6">
    <location>
        <begin position="549"/>
        <end position="573"/>
    </location>
</feature>
<dbReference type="PANTHER" id="PTHR13556">
    <property type="entry name" value="TRANSCRIPTIONAL ADAPTER 3-RELATED"/>
    <property type="match status" value="1"/>
</dbReference>
<dbReference type="GO" id="GO:0003713">
    <property type="term" value="F:transcription coactivator activity"/>
    <property type="evidence" value="ECO:0007669"/>
    <property type="project" value="TreeGrafter"/>
</dbReference>
<comment type="caution">
    <text evidence="7">The sequence shown here is derived from an EMBL/GenBank/DDBJ whole genome shotgun (WGS) entry which is preliminary data.</text>
</comment>
<protein>
    <submittedName>
        <fullName evidence="7">Histone acetyltransferases subunit 3-domain-containing protein</fullName>
    </submittedName>
</protein>
<keyword evidence="3" id="KW-0805">Transcription regulation</keyword>
<evidence type="ECO:0000256" key="6">
    <source>
        <dbReference type="SAM" id="MobiDB-lite"/>
    </source>
</evidence>
<feature type="compositionally biased region" description="Low complexity" evidence="6">
    <location>
        <begin position="167"/>
        <end position="179"/>
    </location>
</feature>
<evidence type="ECO:0000256" key="5">
    <source>
        <dbReference type="ARBA" id="ARBA00023242"/>
    </source>
</evidence>
<feature type="compositionally biased region" description="Basic and acidic residues" evidence="6">
    <location>
        <begin position="87"/>
        <end position="98"/>
    </location>
</feature>
<dbReference type="Pfam" id="PF10198">
    <property type="entry name" value="Ada3"/>
    <property type="match status" value="1"/>
</dbReference>
<sequence>MPRPGPIVTPFLSSLISSTTYSPLPTADELESIRGILVAKQTSVGDELERAIKRQKKRKEAQASYEEENASSRLVTPAPAVVVPRPEAVERARADSVARKASPGKVKRERNSASPAPSNASSIGFRPPPAPANIVTYGQSQQLKKKKKHRLQDSDDERSRDRSSTLAASPPHAHPQASSLKLKLPTQAKQRPDPSPAPSSSGIDFSLPSQASRPLIPARPGVQKPMKPGPKRQADVDEDYSNTKAPNQVLFTTFWTSVEPYLREIREDDLAMLGFKADAPESYEIPPRGRHYTEVWDEEDGALPGTTPRVSVPNMRLPPAASGKNPAAPAAHFVPATELKDENLVEEFKGLGNITERVVAAVVPDPDTARAKAEAVKGKAAEEGSGGREAARVDVADLEDRMKRELRSVMLLGEHEEFDPSKRDDDEITSALRTCQRQLLHQTTLNDARKSRLAEIAKHRLAFTEYSSALEGIEKSIEAGWAKRIKKYGLTPKKTNAGSGERPARPPVPEELKRLVATRQKWLDTVGLVMKERKGEVFGLPSRSIYDGIEGEIEERDERTVDDAVEVDDGDDE</sequence>
<feature type="compositionally biased region" description="Low complexity" evidence="6">
    <location>
        <begin position="112"/>
        <end position="122"/>
    </location>
</feature>
<evidence type="ECO:0000313" key="7">
    <source>
        <dbReference type="EMBL" id="KAK1921597.1"/>
    </source>
</evidence>
<dbReference type="InterPro" id="IPR019340">
    <property type="entry name" value="Histone_AcTrfase_su3"/>
</dbReference>
<evidence type="ECO:0000256" key="4">
    <source>
        <dbReference type="ARBA" id="ARBA00023163"/>
    </source>
</evidence>
<dbReference type="PANTHER" id="PTHR13556:SF2">
    <property type="entry name" value="TRANSCRIPTIONAL ADAPTER 3"/>
    <property type="match status" value="1"/>
</dbReference>
<keyword evidence="4" id="KW-0804">Transcription</keyword>
<accession>A0AAD9FQ39</accession>
<name>A0AAD9FQ39_PAPLA</name>